<dbReference type="GO" id="GO:0004109">
    <property type="term" value="F:coproporphyrinogen oxidase activity"/>
    <property type="evidence" value="ECO:0007669"/>
    <property type="project" value="InterPro"/>
</dbReference>
<dbReference type="GO" id="GO:0051989">
    <property type="term" value="F:coproporphyrinogen dehydrogenase activity"/>
    <property type="evidence" value="ECO:0007669"/>
    <property type="project" value="UniProtKB-EC"/>
</dbReference>
<feature type="binding site" evidence="15">
    <location>
        <position position="149"/>
    </location>
    <ligand>
        <name>S-adenosyl-L-methionine</name>
        <dbReference type="ChEBI" id="CHEBI:59789"/>
        <label>1</label>
    </ligand>
</feature>
<evidence type="ECO:0000256" key="6">
    <source>
        <dbReference type="ARBA" id="ARBA00022490"/>
    </source>
</evidence>
<feature type="binding site" evidence="15">
    <location>
        <position position="213"/>
    </location>
    <ligand>
        <name>S-adenosyl-L-methionine</name>
        <dbReference type="ChEBI" id="CHEBI:59789"/>
        <label>2</label>
    </ligand>
</feature>
<evidence type="ECO:0000256" key="9">
    <source>
        <dbReference type="ARBA" id="ARBA00023002"/>
    </source>
</evidence>
<feature type="binding site" evidence="16">
    <location>
        <position position="69"/>
    </location>
    <ligand>
        <name>[4Fe-4S] cluster</name>
        <dbReference type="ChEBI" id="CHEBI:49883"/>
        <note>4Fe-4S-S-AdoMet</note>
    </ligand>
</feature>
<comment type="subcellular location">
    <subcellularLocation>
        <location evidence="1 14">Cytoplasm</location>
    </subcellularLocation>
</comment>
<dbReference type="EC" id="1.3.98.3" evidence="14"/>
<dbReference type="PANTHER" id="PTHR13932:SF6">
    <property type="entry name" value="OXYGEN-INDEPENDENT COPROPORPHYRINOGEN III OXIDASE"/>
    <property type="match status" value="1"/>
</dbReference>
<evidence type="ECO:0000256" key="7">
    <source>
        <dbReference type="ARBA" id="ARBA00022691"/>
    </source>
</evidence>
<feature type="binding site" evidence="15">
    <location>
        <position position="176"/>
    </location>
    <ligand>
        <name>S-adenosyl-L-methionine</name>
        <dbReference type="ChEBI" id="CHEBI:59789"/>
        <label>2</label>
    </ligand>
</feature>
<evidence type="ECO:0000256" key="14">
    <source>
        <dbReference type="PIRNR" id="PIRNR000167"/>
    </source>
</evidence>
<dbReference type="GO" id="GO:0005737">
    <property type="term" value="C:cytoplasm"/>
    <property type="evidence" value="ECO:0007669"/>
    <property type="project" value="UniProtKB-SubCell"/>
</dbReference>
<dbReference type="PROSITE" id="PS51918">
    <property type="entry name" value="RADICAL_SAM"/>
    <property type="match status" value="1"/>
</dbReference>
<dbReference type="InterPro" id="IPR013785">
    <property type="entry name" value="Aldolase_TIM"/>
</dbReference>
<dbReference type="SFLD" id="SFLDG01082">
    <property type="entry name" value="B12-binding_domain_containing"/>
    <property type="match status" value="1"/>
</dbReference>
<dbReference type="PANTHER" id="PTHR13932">
    <property type="entry name" value="COPROPORPHYRINIGEN III OXIDASE"/>
    <property type="match status" value="1"/>
</dbReference>
<feature type="binding site" evidence="15">
    <location>
        <begin position="71"/>
        <end position="73"/>
    </location>
    <ligand>
        <name>S-adenosyl-L-methionine</name>
        <dbReference type="ChEBI" id="CHEBI:59789"/>
        <label>2</label>
    </ligand>
</feature>
<keyword evidence="7 14" id="KW-0949">S-adenosyl-L-methionine</keyword>
<dbReference type="SUPFAM" id="SSF102114">
    <property type="entry name" value="Radical SAM enzymes"/>
    <property type="match status" value="1"/>
</dbReference>
<evidence type="ECO:0000259" key="17">
    <source>
        <dbReference type="PROSITE" id="PS51918"/>
    </source>
</evidence>
<evidence type="ECO:0000256" key="12">
    <source>
        <dbReference type="ARBA" id="ARBA00023244"/>
    </source>
</evidence>
<evidence type="ECO:0000313" key="18">
    <source>
        <dbReference type="EMBL" id="THU30724.1"/>
    </source>
</evidence>
<comment type="cofactor">
    <cofactor evidence="14 16">
        <name>[4Fe-4S] cluster</name>
        <dbReference type="ChEBI" id="CHEBI:49883"/>
    </cofactor>
    <text evidence="14 16">Binds 1 [4Fe-4S] cluster. The cluster is coordinated with 3 cysteines and an exchangeable S-adenosyl-L-methionine.</text>
</comment>
<dbReference type="AlphaFoldDB" id="A0A4S8HBE4"/>
<organism evidence="18 19">
    <name type="scientific">Niastella caeni</name>
    <dbReference type="NCBI Taxonomy" id="2569763"/>
    <lineage>
        <taxon>Bacteria</taxon>
        <taxon>Pseudomonadati</taxon>
        <taxon>Bacteroidota</taxon>
        <taxon>Chitinophagia</taxon>
        <taxon>Chitinophagales</taxon>
        <taxon>Chitinophagaceae</taxon>
        <taxon>Niastella</taxon>
    </lineage>
</organism>
<dbReference type="GO" id="GO:0051539">
    <property type="term" value="F:4 iron, 4 sulfur cluster binding"/>
    <property type="evidence" value="ECO:0007669"/>
    <property type="project" value="UniProtKB-KW"/>
</dbReference>
<evidence type="ECO:0000256" key="13">
    <source>
        <dbReference type="ARBA" id="ARBA00048321"/>
    </source>
</evidence>
<name>A0A4S8HBE4_9BACT</name>
<feature type="binding site" evidence="15">
    <location>
        <position position="116"/>
    </location>
    <ligand>
        <name>S-adenosyl-L-methionine</name>
        <dbReference type="ChEBI" id="CHEBI:59789"/>
        <label>1</label>
    </ligand>
</feature>
<dbReference type="NCBIfam" id="TIGR00538">
    <property type="entry name" value="hemN"/>
    <property type="match status" value="1"/>
</dbReference>
<evidence type="ECO:0000256" key="4">
    <source>
        <dbReference type="ARBA" id="ARBA00011245"/>
    </source>
</evidence>
<dbReference type="Gene3D" id="3.20.20.70">
    <property type="entry name" value="Aldolase class I"/>
    <property type="match status" value="1"/>
</dbReference>
<feature type="binding site" evidence="16">
    <location>
        <position position="65"/>
    </location>
    <ligand>
        <name>[4Fe-4S] cluster</name>
        <dbReference type="ChEBI" id="CHEBI:49883"/>
        <note>4Fe-4S-S-AdoMet</note>
    </ligand>
</feature>
<evidence type="ECO:0000313" key="19">
    <source>
        <dbReference type="Proteomes" id="UP000306918"/>
    </source>
</evidence>
<feature type="binding site" evidence="15">
    <location>
        <position position="333"/>
    </location>
    <ligand>
        <name>S-adenosyl-L-methionine</name>
        <dbReference type="ChEBI" id="CHEBI:59789"/>
        <label>1</label>
    </ligand>
</feature>
<dbReference type="InterPro" id="IPR004558">
    <property type="entry name" value="Coprogen_oxidase_HemN"/>
</dbReference>
<dbReference type="Proteomes" id="UP000306918">
    <property type="component" value="Unassembled WGS sequence"/>
</dbReference>
<dbReference type="Pfam" id="PF04055">
    <property type="entry name" value="Radical_SAM"/>
    <property type="match status" value="1"/>
</dbReference>
<dbReference type="EMBL" id="STFF01000015">
    <property type="protein sequence ID" value="THU30724.1"/>
    <property type="molecule type" value="Genomic_DNA"/>
</dbReference>
<dbReference type="InterPro" id="IPR058240">
    <property type="entry name" value="rSAM_sf"/>
</dbReference>
<keyword evidence="11 14" id="KW-0411">Iron-sulfur</keyword>
<keyword evidence="5 14" id="KW-0004">4Fe-4S</keyword>
<dbReference type="InterPro" id="IPR034505">
    <property type="entry name" value="Coproporphyrinogen-III_oxidase"/>
</dbReference>
<feature type="binding site" evidence="15">
    <location>
        <begin position="117"/>
        <end position="118"/>
    </location>
    <ligand>
        <name>S-adenosyl-L-methionine</name>
        <dbReference type="ChEBI" id="CHEBI:59789"/>
        <label>2</label>
    </ligand>
</feature>
<feature type="binding site" evidence="15">
    <location>
        <position position="59"/>
    </location>
    <ligand>
        <name>S-adenosyl-L-methionine</name>
        <dbReference type="ChEBI" id="CHEBI:59789"/>
        <label>1</label>
    </ligand>
</feature>
<dbReference type="InterPro" id="IPR006638">
    <property type="entry name" value="Elp3/MiaA/NifB-like_rSAM"/>
</dbReference>
<protein>
    <recommendedName>
        <fullName evidence="14">Coproporphyrinogen-III oxidase</fullName>
        <ecNumber evidence="14">1.3.98.3</ecNumber>
    </recommendedName>
</protein>
<comment type="pathway">
    <text evidence="2 14">Porphyrin-containing compound metabolism; protoporphyrin-IX biosynthesis; protoporphyrinogen-IX from coproporphyrinogen-III (AdoMet route): step 1/1.</text>
</comment>
<keyword evidence="19" id="KW-1185">Reference proteome</keyword>
<comment type="caution">
    <text evidence="18">The sequence shown here is derived from an EMBL/GenBank/DDBJ whole genome shotgun (WGS) entry which is preliminary data.</text>
</comment>
<dbReference type="PIRSF" id="PIRSF000167">
    <property type="entry name" value="HemN"/>
    <property type="match status" value="1"/>
</dbReference>
<dbReference type="UniPathway" id="UPA00251">
    <property type="reaction ID" value="UER00323"/>
</dbReference>
<feature type="binding site" evidence="15">
    <location>
        <position position="188"/>
    </location>
    <ligand>
        <name>S-adenosyl-L-methionine</name>
        <dbReference type="ChEBI" id="CHEBI:59789"/>
        <label>2</label>
    </ligand>
</feature>
<accession>A0A4S8HBE4</accession>
<feature type="binding site" evidence="16">
    <location>
        <position position="72"/>
    </location>
    <ligand>
        <name>[4Fe-4S] cluster</name>
        <dbReference type="ChEBI" id="CHEBI:49883"/>
        <note>4Fe-4S-S-AdoMet</note>
    </ligand>
</feature>
<dbReference type="GO" id="GO:0006782">
    <property type="term" value="P:protoporphyrinogen IX biosynthetic process"/>
    <property type="evidence" value="ECO:0007669"/>
    <property type="project" value="UniProtKB-UniPathway"/>
</dbReference>
<dbReference type="InterPro" id="IPR007197">
    <property type="entry name" value="rSAM"/>
</dbReference>
<reference evidence="18 19" key="1">
    <citation type="submission" date="2019-04" db="EMBL/GenBank/DDBJ databases">
        <title>Niastella caeni sp. nov., isolated from activated sludge.</title>
        <authorList>
            <person name="Sheng M."/>
        </authorList>
    </citation>
    <scope>NUCLEOTIDE SEQUENCE [LARGE SCALE GENOMIC DNA]</scope>
    <source>
        <strain evidence="18 19">HX-2-15</strain>
    </source>
</reference>
<dbReference type="OrthoDB" id="9808022at2"/>
<sequence>MRHSDVNPLLVARYNTPVPRYTSYPTVPFWDNNTDGNAWEAIFRKRFHEQNHVNGLSLYIHLPFCESLCTYCGCNKKITTNHQVEEEYIAALEKEWGMYRAMMGETPVIRELHFGGGTPTFFSPGNLERLLQFIFKGSIVHPQHEFSIEGHPNNTTVAHLKKLASLGFKRISYGVQDNDPEVQRIINRIQPFENVKRVTSAARSNGFTSVNFDLIYGLPLQTIESIERTIQQVLQLMPDRIAFYSYAHVPWTSKAQRLFDETHLPDAATKLQLYLTGKQLLLQHGYYDIGMDHFALPHDDLYKAKAAGTLNRNFMGYTTQNTGLLLGLGVSAISDAGYAYAQNDKALHNYYAAIQTGQPAIHRGHLLTEEDLDLRKYILEISCRSKTIFRTKHLPLLREYVFPRLHEMAADGLVCWNERELALTQQGQHFIRNVCSAFDLRMHKSEAIRAQLFSKGV</sequence>
<feature type="domain" description="Radical SAM core" evidence="17">
    <location>
        <begin position="50"/>
        <end position="284"/>
    </location>
</feature>
<comment type="subunit">
    <text evidence="4">Monomer.</text>
</comment>
<proteinExistence type="inferred from homology"/>
<dbReference type="SFLD" id="SFLDG01065">
    <property type="entry name" value="anaerobic_coproporphyrinogen-I"/>
    <property type="match status" value="1"/>
</dbReference>
<evidence type="ECO:0000256" key="1">
    <source>
        <dbReference type="ARBA" id="ARBA00004496"/>
    </source>
</evidence>
<keyword evidence="10 14" id="KW-0408">Iron</keyword>
<feature type="binding site" evidence="15">
    <location>
        <position position="247"/>
    </location>
    <ligand>
        <name>S-adenosyl-L-methionine</name>
        <dbReference type="ChEBI" id="CHEBI:59789"/>
        <label>2</label>
    </ligand>
</feature>
<dbReference type="Gene3D" id="1.10.10.920">
    <property type="match status" value="1"/>
</dbReference>
<dbReference type="SFLD" id="SFLDS00029">
    <property type="entry name" value="Radical_SAM"/>
    <property type="match status" value="1"/>
</dbReference>
<dbReference type="RefSeq" id="WP_136580756.1">
    <property type="nucleotide sequence ID" value="NZ_STFF01000015.1"/>
</dbReference>
<evidence type="ECO:0000256" key="15">
    <source>
        <dbReference type="PIRSR" id="PIRSR000167-1"/>
    </source>
</evidence>
<comment type="catalytic activity">
    <reaction evidence="13 14">
        <text>coproporphyrinogen III + 2 S-adenosyl-L-methionine = protoporphyrinogen IX + 2 5'-deoxyadenosine + 2 L-methionine + 2 CO2</text>
        <dbReference type="Rhea" id="RHEA:15425"/>
        <dbReference type="ChEBI" id="CHEBI:16526"/>
        <dbReference type="ChEBI" id="CHEBI:17319"/>
        <dbReference type="ChEBI" id="CHEBI:57307"/>
        <dbReference type="ChEBI" id="CHEBI:57309"/>
        <dbReference type="ChEBI" id="CHEBI:57844"/>
        <dbReference type="ChEBI" id="CHEBI:59789"/>
        <dbReference type="EC" id="1.3.98.3"/>
    </reaction>
</comment>
<keyword evidence="6 14" id="KW-0963">Cytoplasm</keyword>
<gene>
    <name evidence="18" type="primary">hemN</name>
    <name evidence="18" type="ORF">FAM09_29430</name>
</gene>
<keyword evidence="12 14" id="KW-0627">Porphyrin biosynthesis</keyword>
<evidence type="ECO:0000256" key="3">
    <source>
        <dbReference type="ARBA" id="ARBA00005493"/>
    </source>
</evidence>
<evidence type="ECO:0000256" key="10">
    <source>
        <dbReference type="ARBA" id="ARBA00023004"/>
    </source>
</evidence>
<evidence type="ECO:0000256" key="16">
    <source>
        <dbReference type="PIRSR" id="PIRSR000167-2"/>
    </source>
</evidence>
<dbReference type="GO" id="GO:0046872">
    <property type="term" value="F:metal ion binding"/>
    <property type="evidence" value="ECO:0007669"/>
    <property type="project" value="UniProtKB-KW"/>
</dbReference>
<evidence type="ECO:0000256" key="2">
    <source>
        <dbReference type="ARBA" id="ARBA00004785"/>
    </source>
</evidence>
<evidence type="ECO:0000256" key="5">
    <source>
        <dbReference type="ARBA" id="ARBA00022485"/>
    </source>
</evidence>
<evidence type="ECO:0000256" key="8">
    <source>
        <dbReference type="ARBA" id="ARBA00022723"/>
    </source>
</evidence>
<keyword evidence="9 14" id="KW-0560">Oxidoreductase</keyword>
<dbReference type="CDD" id="cd01335">
    <property type="entry name" value="Radical_SAM"/>
    <property type="match status" value="1"/>
</dbReference>
<dbReference type="SMART" id="SM00729">
    <property type="entry name" value="Elp3"/>
    <property type="match status" value="1"/>
</dbReference>
<keyword evidence="8 14" id="KW-0479">Metal-binding</keyword>
<evidence type="ECO:0000256" key="11">
    <source>
        <dbReference type="ARBA" id="ARBA00023014"/>
    </source>
</evidence>
<comment type="similarity">
    <text evidence="3 14">Belongs to the anaerobic coproporphyrinogen-III oxidase family.</text>
</comment>